<dbReference type="Proteomes" id="UP000735302">
    <property type="component" value="Unassembled WGS sequence"/>
</dbReference>
<keyword evidence="2" id="KW-1185">Reference proteome</keyword>
<proteinExistence type="predicted"/>
<evidence type="ECO:0000313" key="1">
    <source>
        <dbReference type="EMBL" id="GFN84282.1"/>
    </source>
</evidence>
<reference evidence="1 2" key="1">
    <citation type="journal article" date="2021" name="Elife">
        <title>Chloroplast acquisition without the gene transfer in kleptoplastic sea slugs, Plakobranchus ocellatus.</title>
        <authorList>
            <person name="Maeda T."/>
            <person name="Takahashi S."/>
            <person name="Yoshida T."/>
            <person name="Shimamura S."/>
            <person name="Takaki Y."/>
            <person name="Nagai Y."/>
            <person name="Toyoda A."/>
            <person name="Suzuki Y."/>
            <person name="Arimoto A."/>
            <person name="Ishii H."/>
            <person name="Satoh N."/>
            <person name="Nishiyama T."/>
            <person name="Hasebe M."/>
            <person name="Maruyama T."/>
            <person name="Minagawa J."/>
            <person name="Obokata J."/>
            <person name="Shigenobu S."/>
        </authorList>
    </citation>
    <scope>NUCLEOTIDE SEQUENCE [LARGE SCALE GENOMIC DNA]</scope>
</reference>
<organism evidence="1 2">
    <name type="scientific">Plakobranchus ocellatus</name>
    <dbReference type="NCBI Taxonomy" id="259542"/>
    <lineage>
        <taxon>Eukaryota</taxon>
        <taxon>Metazoa</taxon>
        <taxon>Spiralia</taxon>
        <taxon>Lophotrochozoa</taxon>
        <taxon>Mollusca</taxon>
        <taxon>Gastropoda</taxon>
        <taxon>Heterobranchia</taxon>
        <taxon>Euthyneura</taxon>
        <taxon>Panpulmonata</taxon>
        <taxon>Sacoglossa</taxon>
        <taxon>Placobranchoidea</taxon>
        <taxon>Plakobranchidae</taxon>
        <taxon>Plakobranchus</taxon>
    </lineage>
</organism>
<protein>
    <submittedName>
        <fullName evidence="1">Uncharacterized protein</fullName>
    </submittedName>
</protein>
<gene>
    <name evidence="1" type="ORF">PoB_001078800</name>
</gene>
<dbReference type="EMBL" id="BLXT01001295">
    <property type="protein sequence ID" value="GFN84282.1"/>
    <property type="molecule type" value="Genomic_DNA"/>
</dbReference>
<dbReference type="AlphaFoldDB" id="A0AAV3YPL7"/>
<accession>A0AAV3YPL7</accession>
<evidence type="ECO:0000313" key="2">
    <source>
        <dbReference type="Proteomes" id="UP000735302"/>
    </source>
</evidence>
<comment type="caution">
    <text evidence="1">The sequence shown here is derived from an EMBL/GenBank/DDBJ whole genome shotgun (WGS) entry which is preliminary data.</text>
</comment>
<name>A0AAV3YPL7_9GAST</name>
<sequence length="90" mass="10258">MSPAGQGHLLMDLSFTCPLGKSYLSMLSEYTSPQLHLAHRRGVLPIRKLPFPITLFKSDVFIKASRFNNLPTCVRCSQTFLQHHQCYSFT</sequence>